<feature type="transmembrane region" description="Helical" evidence="1">
    <location>
        <begin position="79"/>
        <end position="101"/>
    </location>
</feature>
<feature type="transmembrane region" description="Helical" evidence="1">
    <location>
        <begin position="47"/>
        <end position="67"/>
    </location>
</feature>
<keyword evidence="1" id="KW-0472">Membrane</keyword>
<dbReference type="InterPro" id="IPR018706">
    <property type="entry name" value="DUF2214_membrane"/>
</dbReference>
<organism evidence="2 3">
    <name type="scientific">Zestomonas carbonaria</name>
    <dbReference type="NCBI Taxonomy" id="2762745"/>
    <lineage>
        <taxon>Bacteria</taxon>
        <taxon>Pseudomonadati</taxon>
        <taxon>Pseudomonadota</taxon>
        <taxon>Gammaproteobacteria</taxon>
        <taxon>Pseudomonadales</taxon>
        <taxon>Pseudomonadaceae</taxon>
        <taxon>Zestomonas</taxon>
    </lineage>
</organism>
<sequence length="153" mass="17104">MAQAIVAYLHFLSIFVLFALLTMEHVLFKSALEDVERARSLIRIDMAYGVSAVLVLLTGFARVLWYAKGVDYYLKNYLFHAKLSLFILVGLISILPTLTFLNWRNTLKAGQLPQVAPGRSRLVIMAIRLELLLLVIIPLLAVLMARGYGIIGG</sequence>
<keyword evidence="1" id="KW-0812">Transmembrane</keyword>
<accession>A0A7U7EN28</accession>
<evidence type="ECO:0008006" key="4">
    <source>
        <dbReference type="Google" id="ProtNLM"/>
    </source>
</evidence>
<reference evidence="2 3" key="1">
    <citation type="submission" date="2020-08" db="EMBL/GenBank/DDBJ databases">
        <authorList>
            <person name="Criscuolo A."/>
        </authorList>
    </citation>
    <scope>NUCLEOTIDE SEQUENCE [LARGE SCALE GENOMIC DNA]</scope>
    <source>
        <strain evidence="2">CIP111764</strain>
    </source>
</reference>
<dbReference type="Pfam" id="PF09980">
    <property type="entry name" value="DUF2214"/>
    <property type="match status" value="1"/>
</dbReference>
<dbReference type="RefSeq" id="WP_187671008.1">
    <property type="nucleotide sequence ID" value="NZ_CAJFCI010000039.1"/>
</dbReference>
<proteinExistence type="predicted"/>
<keyword evidence="1" id="KW-1133">Transmembrane helix</keyword>
<protein>
    <recommendedName>
        <fullName evidence="4">DUF2214 family protein</fullName>
    </recommendedName>
</protein>
<feature type="transmembrane region" description="Helical" evidence="1">
    <location>
        <begin position="6"/>
        <end position="27"/>
    </location>
</feature>
<comment type="caution">
    <text evidence="2">The sequence shown here is derived from an EMBL/GenBank/DDBJ whole genome shotgun (WGS) entry which is preliminary data.</text>
</comment>
<name>A0A7U7EN28_9GAMM</name>
<dbReference type="EMBL" id="CAJFCI010000039">
    <property type="protein sequence ID" value="CAD5107668.1"/>
    <property type="molecule type" value="Genomic_DNA"/>
</dbReference>
<evidence type="ECO:0000313" key="2">
    <source>
        <dbReference type="EMBL" id="CAD5107668.1"/>
    </source>
</evidence>
<gene>
    <name evidence="2" type="ORF">PSEWESI4_01942</name>
</gene>
<feature type="transmembrane region" description="Helical" evidence="1">
    <location>
        <begin position="122"/>
        <end position="145"/>
    </location>
</feature>
<dbReference type="AlphaFoldDB" id="A0A7U7EN28"/>
<evidence type="ECO:0000256" key="1">
    <source>
        <dbReference type="SAM" id="Phobius"/>
    </source>
</evidence>
<dbReference type="Proteomes" id="UP000583387">
    <property type="component" value="Unassembled WGS sequence"/>
</dbReference>
<evidence type="ECO:0000313" key="3">
    <source>
        <dbReference type="Proteomes" id="UP000583387"/>
    </source>
</evidence>
<keyword evidence="3" id="KW-1185">Reference proteome</keyword>